<dbReference type="Gramene" id="NC8G0211130.1">
    <property type="protein sequence ID" value="NC8G0211130.1:cds"/>
    <property type="gene ID" value="NC8G0211130"/>
</dbReference>
<reference evidence="3" key="1">
    <citation type="submission" date="2019-09" db="EMBL/GenBank/DDBJ databases">
        <authorList>
            <person name="Zhang L."/>
        </authorList>
    </citation>
    <scope>NUCLEOTIDE SEQUENCE</scope>
</reference>
<keyword evidence="2" id="KW-0804">Transcription</keyword>
<dbReference type="InterPro" id="IPR044660">
    <property type="entry name" value="IBH1-like"/>
</dbReference>
<dbReference type="GO" id="GO:0006355">
    <property type="term" value="P:regulation of DNA-templated transcription"/>
    <property type="evidence" value="ECO:0007669"/>
    <property type="project" value="InterPro"/>
</dbReference>
<sequence>MKRWAKGCTGTCKGQQLARTTQRTLWRSRGAAGSRRWVVGRGQSIQKKVGKLRRLVPGGDGLTADRLFMKTAGYIMFLKLKLNLLQTLSKMYKL</sequence>
<dbReference type="EMBL" id="LR721786">
    <property type="protein sequence ID" value="VVW70608.1"/>
    <property type="molecule type" value="Genomic_DNA"/>
</dbReference>
<protein>
    <recommendedName>
        <fullName evidence="4">BHLH domain-containing protein</fullName>
    </recommendedName>
</protein>
<gene>
    <name evidence="3" type="ORF">NYM_LOCUS25037</name>
</gene>
<name>A0A5K1G6J9_9MAGN</name>
<organism evidence="3">
    <name type="scientific">Nymphaea colorata</name>
    <name type="common">pocket water lily</name>
    <dbReference type="NCBI Taxonomy" id="210225"/>
    <lineage>
        <taxon>Eukaryota</taxon>
        <taxon>Viridiplantae</taxon>
        <taxon>Streptophyta</taxon>
        <taxon>Embryophyta</taxon>
        <taxon>Tracheophyta</taxon>
        <taxon>Spermatophyta</taxon>
        <taxon>Magnoliopsida</taxon>
        <taxon>Nymphaeales</taxon>
        <taxon>Nymphaeaceae</taxon>
        <taxon>Nymphaea</taxon>
    </lineage>
</organism>
<dbReference type="PANTHER" id="PTHR33124:SF9">
    <property type="entry name" value="TRANSCRIPTION FACTOR"/>
    <property type="match status" value="1"/>
</dbReference>
<accession>A0A5K1G6J9</accession>
<proteinExistence type="predicted"/>
<evidence type="ECO:0000313" key="3">
    <source>
        <dbReference type="EMBL" id="VVW70608.1"/>
    </source>
</evidence>
<dbReference type="PANTHER" id="PTHR33124">
    <property type="entry name" value="TRANSCRIPTION FACTOR IBH1-LIKE 1"/>
    <property type="match status" value="1"/>
</dbReference>
<evidence type="ECO:0000256" key="2">
    <source>
        <dbReference type="ARBA" id="ARBA00023163"/>
    </source>
</evidence>
<evidence type="ECO:0008006" key="4">
    <source>
        <dbReference type="Google" id="ProtNLM"/>
    </source>
</evidence>
<keyword evidence="1" id="KW-0805">Transcription regulation</keyword>
<dbReference type="AlphaFoldDB" id="A0A5K1G6J9"/>
<evidence type="ECO:0000256" key="1">
    <source>
        <dbReference type="ARBA" id="ARBA00023015"/>
    </source>
</evidence>